<dbReference type="Gene3D" id="2.30.30.40">
    <property type="entry name" value="SH3 Domains"/>
    <property type="match status" value="1"/>
</dbReference>
<gene>
    <name evidence="2" type="ORF">FN960_12465</name>
</gene>
<dbReference type="AlphaFoldDB" id="A0A553ZXJ1"/>
<dbReference type="GO" id="GO:0006935">
    <property type="term" value="P:chemotaxis"/>
    <property type="evidence" value="ECO:0007669"/>
    <property type="project" value="InterPro"/>
</dbReference>
<organism evidence="2 3">
    <name type="scientific">Alkalicoccobacillus porphyridii</name>
    <dbReference type="NCBI Taxonomy" id="2597270"/>
    <lineage>
        <taxon>Bacteria</taxon>
        <taxon>Bacillati</taxon>
        <taxon>Bacillota</taxon>
        <taxon>Bacilli</taxon>
        <taxon>Bacillales</taxon>
        <taxon>Bacillaceae</taxon>
        <taxon>Alkalicoccobacillus</taxon>
    </lineage>
</organism>
<dbReference type="GO" id="GO:0007165">
    <property type="term" value="P:signal transduction"/>
    <property type="evidence" value="ECO:0007669"/>
    <property type="project" value="InterPro"/>
</dbReference>
<dbReference type="PANTHER" id="PTHR22617">
    <property type="entry name" value="CHEMOTAXIS SENSOR HISTIDINE KINASE-RELATED"/>
    <property type="match status" value="1"/>
</dbReference>
<feature type="domain" description="CheW-like" evidence="1">
    <location>
        <begin position="9"/>
        <end position="146"/>
    </location>
</feature>
<proteinExistence type="predicted"/>
<dbReference type="SMART" id="SM00260">
    <property type="entry name" value="CheW"/>
    <property type="match status" value="1"/>
</dbReference>
<dbReference type="GO" id="GO:0005829">
    <property type="term" value="C:cytosol"/>
    <property type="evidence" value="ECO:0007669"/>
    <property type="project" value="TreeGrafter"/>
</dbReference>
<comment type="caution">
    <text evidence="2">The sequence shown here is derived from an EMBL/GenBank/DDBJ whole genome shotgun (WGS) entry which is preliminary data.</text>
</comment>
<dbReference type="PANTHER" id="PTHR22617:SF23">
    <property type="entry name" value="CHEMOTAXIS PROTEIN CHEW"/>
    <property type="match status" value="1"/>
</dbReference>
<evidence type="ECO:0000313" key="3">
    <source>
        <dbReference type="Proteomes" id="UP000318521"/>
    </source>
</evidence>
<accession>A0A553ZXJ1</accession>
<reference evidence="2 3" key="1">
    <citation type="submission" date="2019-07" db="EMBL/GenBank/DDBJ databases">
        <authorList>
            <person name="Park Y.J."/>
            <person name="Jeong S.E."/>
            <person name="Jung H.S."/>
        </authorList>
    </citation>
    <scope>NUCLEOTIDE SEQUENCE [LARGE SCALE GENOMIC DNA]</scope>
    <source>
        <strain evidence="3">P16(2019)</strain>
    </source>
</reference>
<evidence type="ECO:0000313" key="2">
    <source>
        <dbReference type="EMBL" id="TSB46170.1"/>
    </source>
</evidence>
<dbReference type="SUPFAM" id="SSF50341">
    <property type="entry name" value="CheW-like"/>
    <property type="match status" value="1"/>
</dbReference>
<dbReference type="Proteomes" id="UP000318521">
    <property type="component" value="Unassembled WGS sequence"/>
</dbReference>
<dbReference type="Pfam" id="PF01584">
    <property type="entry name" value="CheW"/>
    <property type="match status" value="1"/>
</dbReference>
<protein>
    <submittedName>
        <fullName evidence="2">Purine-binding chemotaxis protein CheW</fullName>
    </submittedName>
</protein>
<evidence type="ECO:0000259" key="1">
    <source>
        <dbReference type="PROSITE" id="PS50851"/>
    </source>
</evidence>
<sequence length="146" mass="16211">MSVEVLDEQMKVIIFQMHEEEYAIKVSDIQSIERMQSVTRIPGTPTFVKGVMNLRGVITPVIDLREKFGLEKKDSDESTRILITASDDLTLGLVVDGANDVMDIPLNKIEPTPEVVGGVEAHYLDGVVKLGTRLFSLLNLEKAVQE</sequence>
<name>A0A553ZXJ1_9BACI</name>
<dbReference type="Gene3D" id="2.40.50.180">
    <property type="entry name" value="CheA-289, Domain 4"/>
    <property type="match status" value="1"/>
</dbReference>
<dbReference type="OrthoDB" id="9794382at2"/>
<dbReference type="EMBL" id="VLXZ01000007">
    <property type="protein sequence ID" value="TSB46170.1"/>
    <property type="molecule type" value="Genomic_DNA"/>
</dbReference>
<dbReference type="InterPro" id="IPR039315">
    <property type="entry name" value="CheW"/>
</dbReference>
<dbReference type="PROSITE" id="PS50851">
    <property type="entry name" value="CHEW"/>
    <property type="match status" value="1"/>
</dbReference>
<keyword evidence="3" id="KW-1185">Reference proteome</keyword>
<dbReference type="InterPro" id="IPR036061">
    <property type="entry name" value="CheW-like_dom_sf"/>
</dbReference>
<dbReference type="InterPro" id="IPR002545">
    <property type="entry name" value="CheW-lke_dom"/>
</dbReference>